<feature type="non-terminal residue" evidence="2">
    <location>
        <position position="116"/>
    </location>
</feature>
<dbReference type="GO" id="GO:0000036">
    <property type="term" value="F:acyl carrier activity"/>
    <property type="evidence" value="ECO:0007669"/>
    <property type="project" value="TreeGrafter"/>
</dbReference>
<proteinExistence type="predicted"/>
<reference evidence="2 3" key="1">
    <citation type="submission" date="2018-08" db="EMBL/GenBank/DDBJ databases">
        <title>Genome Sequence of Clavibacter michiganensis Subspecies type strains, and the Atypical Peach-Colored Strains Isolated from Tomato.</title>
        <authorList>
            <person name="Osdaghi E."/>
            <person name="Portier P."/>
            <person name="Briand M."/>
            <person name="Jacques M.-A."/>
        </authorList>
    </citation>
    <scope>NUCLEOTIDE SEQUENCE [LARGE SCALE GENOMIC DNA]</scope>
    <source>
        <strain evidence="2 3">CFBP 6488</strain>
    </source>
</reference>
<dbReference type="SUPFAM" id="SSF52777">
    <property type="entry name" value="CoA-dependent acyltransferases"/>
    <property type="match status" value="1"/>
</dbReference>
<dbReference type="EMBL" id="QWEA01001682">
    <property type="protein sequence ID" value="RII97171.1"/>
    <property type="molecule type" value="Genomic_DNA"/>
</dbReference>
<dbReference type="Proteomes" id="UP000266634">
    <property type="component" value="Unassembled WGS sequence"/>
</dbReference>
<organism evidence="2 3">
    <name type="scientific">Clavibacter michiganensis subsp. insidiosus</name>
    <dbReference type="NCBI Taxonomy" id="33014"/>
    <lineage>
        <taxon>Bacteria</taxon>
        <taxon>Bacillati</taxon>
        <taxon>Actinomycetota</taxon>
        <taxon>Actinomycetes</taxon>
        <taxon>Micrococcales</taxon>
        <taxon>Microbacteriaceae</taxon>
        <taxon>Clavibacter</taxon>
    </lineage>
</organism>
<accession>A0A399NTJ6</accession>
<dbReference type="PANTHER" id="PTHR45527:SF10">
    <property type="entry name" value="PYOCHELIN SYNTHASE PCHF"/>
    <property type="match status" value="1"/>
</dbReference>
<protein>
    <recommendedName>
        <fullName evidence="4">Condensation domain-containing protein</fullName>
    </recommendedName>
</protein>
<evidence type="ECO:0000313" key="3">
    <source>
        <dbReference type="Proteomes" id="UP000266634"/>
    </source>
</evidence>
<sequence>RRLSAVLDPAGVTPTSALLAAYAETVGRWSRSPRFLLNVPVSDRRGLPDGAAHVVGDFTSVELLEVDLTADVPAVERMRALSARLLEDLAHPLCGGTELLAELTRRRGGDARDVAL</sequence>
<dbReference type="GO" id="GO:0016874">
    <property type="term" value="F:ligase activity"/>
    <property type="evidence" value="ECO:0007669"/>
    <property type="project" value="UniProtKB-KW"/>
</dbReference>
<dbReference type="Gene3D" id="3.30.559.30">
    <property type="entry name" value="Nonribosomal peptide synthetase, condensation domain"/>
    <property type="match status" value="1"/>
</dbReference>
<dbReference type="GO" id="GO:0031177">
    <property type="term" value="F:phosphopantetheine binding"/>
    <property type="evidence" value="ECO:0007669"/>
    <property type="project" value="TreeGrafter"/>
</dbReference>
<evidence type="ECO:0000313" key="2">
    <source>
        <dbReference type="EMBL" id="RII97171.1"/>
    </source>
</evidence>
<comment type="caution">
    <text evidence="2">The sequence shown here is derived from an EMBL/GenBank/DDBJ whole genome shotgun (WGS) entry which is preliminary data.</text>
</comment>
<dbReference type="AlphaFoldDB" id="A0A399NTJ6"/>
<keyword evidence="1" id="KW-0436">Ligase</keyword>
<gene>
    <name evidence="2" type="ORF">DZF93_20320</name>
</gene>
<name>A0A399NTJ6_9MICO</name>
<dbReference type="GO" id="GO:0005737">
    <property type="term" value="C:cytoplasm"/>
    <property type="evidence" value="ECO:0007669"/>
    <property type="project" value="TreeGrafter"/>
</dbReference>
<dbReference type="PANTHER" id="PTHR45527">
    <property type="entry name" value="NONRIBOSOMAL PEPTIDE SYNTHETASE"/>
    <property type="match status" value="1"/>
</dbReference>
<dbReference type="GO" id="GO:0043041">
    <property type="term" value="P:amino acid activation for nonribosomal peptide biosynthetic process"/>
    <property type="evidence" value="ECO:0007669"/>
    <property type="project" value="TreeGrafter"/>
</dbReference>
<evidence type="ECO:0000256" key="1">
    <source>
        <dbReference type="ARBA" id="ARBA00022598"/>
    </source>
</evidence>
<evidence type="ECO:0008006" key="4">
    <source>
        <dbReference type="Google" id="ProtNLM"/>
    </source>
</evidence>
<feature type="non-terminal residue" evidence="2">
    <location>
        <position position="1"/>
    </location>
</feature>
<dbReference type="GO" id="GO:0044550">
    <property type="term" value="P:secondary metabolite biosynthetic process"/>
    <property type="evidence" value="ECO:0007669"/>
    <property type="project" value="TreeGrafter"/>
</dbReference>